<proteinExistence type="predicted"/>
<accession>A0ABN8L3Z1</accession>
<dbReference type="PANTHER" id="PTHR11012">
    <property type="entry name" value="PROTEIN KINASE-LIKE DOMAIN-CONTAINING"/>
    <property type="match status" value="1"/>
</dbReference>
<dbReference type="Gene3D" id="3.90.1200.10">
    <property type="match status" value="1"/>
</dbReference>
<sequence length="429" mass="50347">MEVSKNLNIRHLNHITEEDVKIIVKKCGFTSDEISIKDYTVNIASNKMLGFLSDYWKLKVHLSINEVENKVLCFFIKAVSKTNAAKANMVKEMNLFKKEIFFYTVLKEKMMVPGLKPWSAIFVTSLDEAMVLEDLDTLHYKSCDKFLRFDTPHTLRALETLARFHASSIILESRKSKILGRPYIIHNEFEQFLDQGGYKETDIWFQQCLNGALEAVKSYSKYSTDKYIRQIESNWTNIWLSALSLSNFSSKYKNVICHRDLWNNNILFHYEKVDETLLPDNCVMVDFQAIRCQPPAGDVMLLLYCNLDPTFREENMNMFLSYYYKALKIILETWDISISDILTEKEFLQSAEEQRLWGLVVCACLIPQFWINEDLTTEVFTDTARFEDIMSKDKGTFIKTIMEVNTDYKEKVLEIFEEIIERYCLPDYL</sequence>
<gene>
    <name evidence="2" type="ORF">CHILSU_LOCUS1491</name>
</gene>
<dbReference type="SUPFAM" id="SSF56112">
    <property type="entry name" value="Protein kinase-like (PK-like)"/>
    <property type="match status" value="1"/>
</dbReference>
<dbReference type="SMART" id="SM00587">
    <property type="entry name" value="CHK"/>
    <property type="match status" value="1"/>
</dbReference>
<dbReference type="InterPro" id="IPR015897">
    <property type="entry name" value="CHK_kinase-like"/>
</dbReference>
<dbReference type="PANTHER" id="PTHR11012:SF48">
    <property type="entry name" value="CHK KINASE-LIKE DOMAIN-CONTAINING PROTEIN-RELATED"/>
    <property type="match status" value="1"/>
</dbReference>
<dbReference type="InterPro" id="IPR004119">
    <property type="entry name" value="EcKL"/>
</dbReference>
<dbReference type="Proteomes" id="UP001153292">
    <property type="component" value="Chromosome 11"/>
</dbReference>
<keyword evidence="3" id="KW-1185">Reference proteome</keyword>
<reference evidence="2" key="1">
    <citation type="submission" date="2021-12" db="EMBL/GenBank/DDBJ databases">
        <authorList>
            <person name="King R."/>
        </authorList>
    </citation>
    <scope>NUCLEOTIDE SEQUENCE</scope>
</reference>
<protein>
    <recommendedName>
        <fullName evidence="1">CHK kinase-like domain-containing protein</fullName>
    </recommendedName>
</protein>
<evidence type="ECO:0000313" key="3">
    <source>
        <dbReference type="Proteomes" id="UP001153292"/>
    </source>
</evidence>
<name>A0ABN8L3Z1_CHISP</name>
<dbReference type="InterPro" id="IPR011009">
    <property type="entry name" value="Kinase-like_dom_sf"/>
</dbReference>
<evidence type="ECO:0000259" key="1">
    <source>
        <dbReference type="SMART" id="SM00587"/>
    </source>
</evidence>
<evidence type="ECO:0000313" key="2">
    <source>
        <dbReference type="EMBL" id="CAH2980886.1"/>
    </source>
</evidence>
<feature type="domain" description="CHK kinase-like" evidence="1">
    <location>
        <begin position="130"/>
        <end position="333"/>
    </location>
</feature>
<dbReference type="EMBL" id="OU963904">
    <property type="protein sequence ID" value="CAH2980886.1"/>
    <property type="molecule type" value="Genomic_DNA"/>
</dbReference>
<organism evidence="2 3">
    <name type="scientific">Chilo suppressalis</name>
    <name type="common">Asiatic rice borer moth</name>
    <dbReference type="NCBI Taxonomy" id="168631"/>
    <lineage>
        <taxon>Eukaryota</taxon>
        <taxon>Metazoa</taxon>
        <taxon>Ecdysozoa</taxon>
        <taxon>Arthropoda</taxon>
        <taxon>Hexapoda</taxon>
        <taxon>Insecta</taxon>
        <taxon>Pterygota</taxon>
        <taxon>Neoptera</taxon>
        <taxon>Endopterygota</taxon>
        <taxon>Lepidoptera</taxon>
        <taxon>Glossata</taxon>
        <taxon>Ditrysia</taxon>
        <taxon>Pyraloidea</taxon>
        <taxon>Crambidae</taxon>
        <taxon>Crambinae</taxon>
        <taxon>Chilo</taxon>
    </lineage>
</organism>
<dbReference type="Pfam" id="PF02958">
    <property type="entry name" value="EcKL"/>
    <property type="match status" value="1"/>
</dbReference>